<dbReference type="Pfam" id="PF05869">
    <property type="entry name" value="Dam"/>
    <property type="match status" value="1"/>
</dbReference>
<name>A0A7D5TG92_9EURY</name>
<dbReference type="Proteomes" id="UP000509346">
    <property type="component" value="Chromosome"/>
</dbReference>
<reference evidence="2 3" key="1">
    <citation type="submission" date="2020-07" db="EMBL/GenBank/DDBJ databases">
        <title>Halosimplex litoreum sp. nov. and Halosimplex rubrum sp. nov., isolated from different salt environments.</title>
        <authorList>
            <person name="Cui H."/>
        </authorList>
    </citation>
    <scope>NUCLEOTIDE SEQUENCE [LARGE SCALE GENOMIC DNA]</scope>
    <source>
        <strain evidence="2 3">R2</strain>
    </source>
</reference>
<dbReference type="GO" id="GO:0003677">
    <property type="term" value="F:DNA binding"/>
    <property type="evidence" value="ECO:0007669"/>
    <property type="project" value="InterPro"/>
</dbReference>
<keyword evidence="2" id="KW-0808">Transferase</keyword>
<dbReference type="GO" id="GO:0032259">
    <property type="term" value="P:methylation"/>
    <property type="evidence" value="ECO:0007669"/>
    <property type="project" value="UniProtKB-KW"/>
</dbReference>
<dbReference type="GO" id="GO:0009307">
    <property type="term" value="P:DNA restriction-modification system"/>
    <property type="evidence" value="ECO:0007669"/>
    <property type="project" value="InterPro"/>
</dbReference>
<dbReference type="EMBL" id="CP058909">
    <property type="protein sequence ID" value="QLH85035.1"/>
    <property type="molecule type" value="Genomic_DNA"/>
</dbReference>
<dbReference type="OrthoDB" id="206305at2157"/>
<dbReference type="AlphaFoldDB" id="A0A7D5TG92"/>
<dbReference type="KEGG" id="hpel:HZS54_17885"/>
<proteinExistence type="predicted"/>
<dbReference type="GO" id="GO:0009007">
    <property type="term" value="F:site-specific DNA-methyltransferase (adenine-specific) activity"/>
    <property type="evidence" value="ECO:0007669"/>
    <property type="project" value="InterPro"/>
</dbReference>
<organism evidence="2 3">
    <name type="scientific">Halosimplex pelagicum</name>
    <dbReference type="NCBI Taxonomy" id="869886"/>
    <lineage>
        <taxon>Archaea</taxon>
        <taxon>Methanobacteriati</taxon>
        <taxon>Methanobacteriota</taxon>
        <taxon>Stenosarchaea group</taxon>
        <taxon>Halobacteria</taxon>
        <taxon>Halobacteriales</taxon>
        <taxon>Haloarculaceae</taxon>
        <taxon>Halosimplex</taxon>
    </lineage>
</organism>
<sequence length="190" mass="21144">MAEKVSEYHQVHWSDESDEWATPPSLLRPLDDAVRGFDLDPCSGAEARSIAPETYTEEDDGLARRWFGTVWCNPPYSDAADWIEKARNESRRDEVEVVLVLLPARTSTQWFQKFAATATALCFIEGRLRFGDAEDDAPFPSVLLAFGDVSGELYDFLQKRGAVFIDGERYSPTRQVTLGAVATDGGESGE</sequence>
<evidence type="ECO:0000313" key="3">
    <source>
        <dbReference type="Proteomes" id="UP000509346"/>
    </source>
</evidence>
<dbReference type="InterPro" id="IPR008593">
    <property type="entry name" value="Dam_MeTrfase"/>
</dbReference>
<dbReference type="REBASE" id="411837">
    <property type="entry name" value="M.HpeR2ORF17885P"/>
</dbReference>
<gene>
    <name evidence="2" type="ORF">HZS54_17885</name>
</gene>
<evidence type="ECO:0000313" key="2">
    <source>
        <dbReference type="EMBL" id="QLH85035.1"/>
    </source>
</evidence>
<evidence type="ECO:0000256" key="1">
    <source>
        <dbReference type="SAM" id="MobiDB-lite"/>
    </source>
</evidence>
<protein>
    <submittedName>
        <fullName evidence="2">Adenine methyltransferase</fullName>
    </submittedName>
</protein>
<keyword evidence="2" id="KW-0489">Methyltransferase</keyword>
<feature type="compositionally biased region" description="Basic and acidic residues" evidence="1">
    <location>
        <begin position="1"/>
        <end position="15"/>
    </location>
</feature>
<feature type="region of interest" description="Disordered" evidence="1">
    <location>
        <begin position="1"/>
        <end position="25"/>
    </location>
</feature>
<keyword evidence="3" id="KW-1185">Reference proteome</keyword>
<accession>A0A7D5TG92</accession>